<evidence type="ECO:0000256" key="1">
    <source>
        <dbReference type="SAM" id="MobiDB-lite"/>
    </source>
</evidence>
<comment type="caution">
    <text evidence="3">The sequence shown here is derived from an EMBL/GenBank/DDBJ whole genome shotgun (WGS) entry which is preliminary data.</text>
</comment>
<dbReference type="EMBL" id="AZHD01000004">
    <property type="protein sequence ID" value="OAA64730.1"/>
    <property type="molecule type" value="Genomic_DNA"/>
</dbReference>
<reference evidence="3 4" key="1">
    <citation type="journal article" date="2016" name="Genome Biol. Evol.">
        <title>Divergent and convergent evolution of fungal pathogenicity.</title>
        <authorList>
            <person name="Shang Y."/>
            <person name="Xiao G."/>
            <person name="Zheng P."/>
            <person name="Cen K."/>
            <person name="Zhan S."/>
            <person name="Wang C."/>
        </authorList>
    </citation>
    <scope>NUCLEOTIDE SEQUENCE [LARGE SCALE GENOMIC DNA]</scope>
    <source>
        <strain evidence="3 4">RCEF 264</strain>
    </source>
</reference>
<evidence type="ECO:0000256" key="2">
    <source>
        <dbReference type="SAM" id="Phobius"/>
    </source>
</evidence>
<dbReference type="Proteomes" id="UP000076874">
    <property type="component" value="Unassembled WGS sequence"/>
</dbReference>
<feature type="region of interest" description="Disordered" evidence="1">
    <location>
        <begin position="42"/>
        <end position="72"/>
    </location>
</feature>
<gene>
    <name evidence="3" type="ORF">SPI_03377</name>
</gene>
<dbReference type="OrthoDB" id="10621428at2759"/>
<feature type="compositionally biased region" description="Acidic residues" evidence="1">
    <location>
        <begin position="59"/>
        <end position="68"/>
    </location>
</feature>
<organism evidence="3 4">
    <name type="scientific">Niveomyces insectorum RCEF 264</name>
    <dbReference type="NCBI Taxonomy" id="1081102"/>
    <lineage>
        <taxon>Eukaryota</taxon>
        <taxon>Fungi</taxon>
        <taxon>Dikarya</taxon>
        <taxon>Ascomycota</taxon>
        <taxon>Pezizomycotina</taxon>
        <taxon>Sordariomycetes</taxon>
        <taxon>Hypocreomycetidae</taxon>
        <taxon>Hypocreales</taxon>
        <taxon>Cordycipitaceae</taxon>
        <taxon>Niveomyces</taxon>
    </lineage>
</organism>
<keyword evidence="2" id="KW-0812">Transmembrane</keyword>
<evidence type="ECO:0000313" key="4">
    <source>
        <dbReference type="Proteomes" id="UP000076874"/>
    </source>
</evidence>
<keyword evidence="2" id="KW-1133">Transmembrane helix</keyword>
<evidence type="ECO:0000313" key="3">
    <source>
        <dbReference type="EMBL" id="OAA64730.1"/>
    </source>
</evidence>
<name>A0A162MNY1_9HYPO</name>
<proteinExistence type="predicted"/>
<feature type="region of interest" description="Disordered" evidence="1">
    <location>
        <begin position="1"/>
        <end position="26"/>
    </location>
</feature>
<feature type="transmembrane region" description="Helical" evidence="2">
    <location>
        <begin position="153"/>
        <end position="175"/>
    </location>
</feature>
<dbReference type="AlphaFoldDB" id="A0A162MNY1"/>
<accession>A0A162MNY1</accession>
<keyword evidence="4" id="KW-1185">Reference proteome</keyword>
<keyword evidence="2" id="KW-0472">Membrane</keyword>
<sequence>MPRRRARSLPPLAQLPEHSDVPFSTSTCTPFPERFLGNVLGEQAAAQGIDAGSGGGEGGDIEEDNDGDERERANQAPVALVFSAMNCKKENDTAQKVDAWETGSSGTDLHAGRSRHTWKRGEIPEDPNIGVEATRSLKLILVAIIRCAATTPIVLKLLAFAVLIPFVLFIVLYAAPRLSVMVLKKCATAAFGYVWEPFHGAWHVGSGVLSAIYHYSLLSLGTCLGLITPTVLPALDENYAVMLPSIQRVPVAHVDGMVLATQDSAPHVSALRCSLDAEPESSKKNYLRLPDNETLSLPDVIFKTVIPKIIEGLAVANDDLGSRMRTSLEVERNRLRRLRRALRDPPVARRFERSSLDYPATGGWWSSIWRAVYTTLSRWIQPSAKDHLLRQVVELVSILKHGLKQRHGWTESLQDPRFERIDRLQQSVCNASMTLHEAKWLLEATVDELVNATLGSSDNNSSLVRATDNTDNRSTAADLVRLSRNLVDLRVVQADFGHLCLLVPINREAIVVAASKIAMDLSWYEEALGTAQKMRLRVNVDPPFDPPSVLANEKELDVIASGALAEIQK</sequence>
<protein>
    <submittedName>
        <fullName evidence="3">Uncharacterized protein</fullName>
    </submittedName>
</protein>